<dbReference type="AlphaFoldDB" id="A0A1B6LE48"/>
<feature type="transmembrane region" description="Helical" evidence="8">
    <location>
        <begin position="113"/>
        <end position="133"/>
    </location>
</feature>
<evidence type="ECO:0000259" key="9">
    <source>
        <dbReference type="PROSITE" id="PS50850"/>
    </source>
</evidence>
<evidence type="ECO:0000256" key="2">
    <source>
        <dbReference type="ARBA" id="ARBA00022448"/>
    </source>
</evidence>
<dbReference type="Gene3D" id="1.20.1250.20">
    <property type="entry name" value="MFS general substrate transporter like domains"/>
    <property type="match status" value="2"/>
</dbReference>
<organism evidence="10">
    <name type="scientific">Graphocephala atropunctata</name>
    <dbReference type="NCBI Taxonomy" id="36148"/>
    <lineage>
        <taxon>Eukaryota</taxon>
        <taxon>Metazoa</taxon>
        <taxon>Ecdysozoa</taxon>
        <taxon>Arthropoda</taxon>
        <taxon>Hexapoda</taxon>
        <taxon>Insecta</taxon>
        <taxon>Pterygota</taxon>
        <taxon>Neoptera</taxon>
        <taxon>Paraneoptera</taxon>
        <taxon>Hemiptera</taxon>
        <taxon>Auchenorrhyncha</taxon>
        <taxon>Membracoidea</taxon>
        <taxon>Cicadellidae</taxon>
        <taxon>Cicadellinae</taxon>
        <taxon>Cicadellini</taxon>
        <taxon>Graphocephala</taxon>
    </lineage>
</organism>
<dbReference type="FunFam" id="1.20.1250.20:FF:000423">
    <property type="entry name" value="Putative inorganic phosphate cotransporter-like Protein"/>
    <property type="match status" value="1"/>
</dbReference>
<feature type="transmembrane region" description="Helical" evidence="8">
    <location>
        <begin position="368"/>
        <end position="386"/>
    </location>
</feature>
<feature type="region of interest" description="Disordered" evidence="7">
    <location>
        <begin position="465"/>
        <end position="489"/>
    </location>
</feature>
<feature type="transmembrane region" description="Helical" evidence="8">
    <location>
        <begin position="341"/>
        <end position="362"/>
    </location>
</feature>
<gene>
    <name evidence="10" type="ORF">g.14996</name>
</gene>
<dbReference type="EMBL" id="GEBQ01018010">
    <property type="protein sequence ID" value="JAT21967.1"/>
    <property type="molecule type" value="Transcribed_RNA"/>
</dbReference>
<dbReference type="SUPFAM" id="SSF103473">
    <property type="entry name" value="MFS general substrate transporter"/>
    <property type="match status" value="1"/>
</dbReference>
<dbReference type="InterPro" id="IPR036259">
    <property type="entry name" value="MFS_trans_sf"/>
</dbReference>
<proteinExistence type="predicted"/>
<evidence type="ECO:0000256" key="3">
    <source>
        <dbReference type="ARBA" id="ARBA00022692"/>
    </source>
</evidence>
<protein>
    <recommendedName>
        <fullName evidence="9">Major facilitator superfamily (MFS) profile domain-containing protein</fullName>
    </recommendedName>
</protein>
<dbReference type="PANTHER" id="PTHR11662">
    <property type="entry name" value="SOLUTE CARRIER FAMILY 17"/>
    <property type="match status" value="1"/>
</dbReference>
<feature type="transmembrane region" description="Helical" evidence="8">
    <location>
        <begin position="88"/>
        <end position="107"/>
    </location>
</feature>
<dbReference type="InterPro" id="IPR011701">
    <property type="entry name" value="MFS"/>
</dbReference>
<dbReference type="PANTHER" id="PTHR11662:SF415">
    <property type="entry name" value="AT30085P-RELATED"/>
    <property type="match status" value="1"/>
</dbReference>
<dbReference type="FunFam" id="1.20.1250.20:FF:000003">
    <property type="entry name" value="Solute carrier family 17 member 3"/>
    <property type="match status" value="1"/>
</dbReference>
<feature type="transmembrane region" description="Helical" evidence="8">
    <location>
        <begin position="436"/>
        <end position="455"/>
    </location>
</feature>
<accession>A0A1B6LE48</accession>
<feature type="transmembrane region" description="Helical" evidence="8">
    <location>
        <begin position="179"/>
        <end position="198"/>
    </location>
</feature>
<evidence type="ECO:0000256" key="5">
    <source>
        <dbReference type="ARBA" id="ARBA00022989"/>
    </source>
</evidence>
<dbReference type="GO" id="GO:0015293">
    <property type="term" value="F:symporter activity"/>
    <property type="evidence" value="ECO:0007669"/>
    <property type="project" value="UniProtKB-KW"/>
</dbReference>
<evidence type="ECO:0000256" key="4">
    <source>
        <dbReference type="ARBA" id="ARBA00022847"/>
    </source>
</evidence>
<dbReference type="Pfam" id="PF07690">
    <property type="entry name" value="MFS_1"/>
    <property type="match status" value="2"/>
</dbReference>
<keyword evidence="3 8" id="KW-0812">Transmembrane</keyword>
<evidence type="ECO:0000256" key="8">
    <source>
        <dbReference type="SAM" id="Phobius"/>
    </source>
</evidence>
<keyword evidence="4" id="KW-0769">Symport</keyword>
<dbReference type="InterPro" id="IPR050382">
    <property type="entry name" value="MFS_Na/Anion_cotransporter"/>
</dbReference>
<feature type="transmembrane region" description="Helical" evidence="8">
    <location>
        <begin position="258"/>
        <end position="285"/>
    </location>
</feature>
<evidence type="ECO:0000256" key="7">
    <source>
        <dbReference type="SAM" id="MobiDB-lite"/>
    </source>
</evidence>
<feature type="domain" description="Major facilitator superfamily (MFS) profile" evidence="9">
    <location>
        <begin position="17"/>
        <end position="460"/>
    </location>
</feature>
<feature type="transmembrane region" description="Helical" evidence="8">
    <location>
        <begin position="14"/>
        <end position="39"/>
    </location>
</feature>
<keyword evidence="6 8" id="KW-0472">Membrane</keyword>
<feature type="transmembrane region" description="Helical" evidence="8">
    <location>
        <begin position="204"/>
        <end position="222"/>
    </location>
</feature>
<feature type="compositionally biased region" description="Basic and acidic residues" evidence="7">
    <location>
        <begin position="478"/>
        <end position="489"/>
    </location>
</feature>
<feature type="transmembrane region" description="Helical" evidence="8">
    <location>
        <begin position="398"/>
        <end position="424"/>
    </location>
</feature>
<dbReference type="PROSITE" id="PS50850">
    <property type="entry name" value="MFS"/>
    <property type="match status" value="1"/>
</dbReference>
<reference evidence="10" key="1">
    <citation type="submission" date="2015-11" db="EMBL/GenBank/DDBJ databases">
        <title>De novo transcriptome assembly of four potential Pierce s Disease insect vectors from Arizona vineyards.</title>
        <authorList>
            <person name="Tassone E.E."/>
        </authorList>
    </citation>
    <scope>NUCLEOTIDE SEQUENCE</scope>
</reference>
<evidence type="ECO:0000256" key="1">
    <source>
        <dbReference type="ARBA" id="ARBA00004141"/>
    </source>
</evidence>
<dbReference type="GO" id="GO:0016020">
    <property type="term" value="C:membrane"/>
    <property type="evidence" value="ECO:0007669"/>
    <property type="project" value="UniProtKB-SubCell"/>
</dbReference>
<feature type="transmembrane region" description="Helical" evidence="8">
    <location>
        <begin position="305"/>
        <end position="329"/>
    </location>
</feature>
<keyword evidence="5 8" id="KW-1133">Transmembrane helix</keyword>
<keyword evidence="2" id="KW-0813">Transport</keyword>
<dbReference type="InterPro" id="IPR020846">
    <property type="entry name" value="MFS_dom"/>
</dbReference>
<evidence type="ECO:0000313" key="10">
    <source>
        <dbReference type="EMBL" id="JAT21967.1"/>
    </source>
</evidence>
<sequence>MKFLKAFCACIPQRYFLCVFIVLGMVVCYLMRVCLVLALNEMTFRINRTETSSEKHQFCPMEEGHETRNQTRAEFHWDQRLQHDIIKALYFGYIIAHVPAGVIADTLGGKHVFGGGILVSAFLSLSFPTLARLSPYAFMAGRVIQGFGQGCMFPSTSALVAKWAPPNERSTMTGIVQTGVMFGNAIGYMTSGVILGAFPSWEPIFYIVGIIGLLWCFGWYPLCYSTPANHPFVTDKEKTMIQTMIQAKMKKKPKKIPWSSILTSVPFITAVMINFGHAWALFTMVNEMPNYMGKVLNFNVQKSGLFSALPHIAMIPTSIGCGYLCDWILKKNLMTITLNRKVFSFFANTLPIPFMLMASYSGCDRTMVIIYFMIMMFFKGMSYSTCRVLPVDLSPNYAGILMGIMNGVGSFAGLLSPVVTPFFLKTGDGSIEEWRNVFYTAAVIMTVFSVPFLFFGSGELQPWNDIEMDPEPTPESVDADKPAEEAKTT</sequence>
<comment type="subcellular location">
    <subcellularLocation>
        <location evidence="1">Membrane</location>
        <topology evidence="1">Multi-pass membrane protein</topology>
    </subcellularLocation>
</comment>
<dbReference type="GO" id="GO:0006820">
    <property type="term" value="P:monoatomic anion transport"/>
    <property type="evidence" value="ECO:0007669"/>
    <property type="project" value="TreeGrafter"/>
</dbReference>
<name>A0A1B6LE48_9HEMI</name>
<evidence type="ECO:0000256" key="6">
    <source>
        <dbReference type="ARBA" id="ARBA00023136"/>
    </source>
</evidence>